<dbReference type="Proteomes" id="UP000321129">
    <property type="component" value="Unassembled WGS sequence"/>
</dbReference>
<accession>A0A5C6UPL4</accession>
<dbReference type="EMBL" id="VOPY01000001">
    <property type="protein sequence ID" value="TXC74111.1"/>
    <property type="molecule type" value="Genomic_DNA"/>
</dbReference>
<organism evidence="1 2">
    <name type="scientific">Flavisphingopyxis soli</name>
    <dbReference type="NCBI Taxonomy" id="2601267"/>
    <lineage>
        <taxon>Bacteria</taxon>
        <taxon>Pseudomonadati</taxon>
        <taxon>Pseudomonadota</taxon>
        <taxon>Alphaproteobacteria</taxon>
        <taxon>Sphingomonadales</taxon>
        <taxon>Sphingopyxidaceae</taxon>
        <taxon>Flavisphingopyxis</taxon>
    </lineage>
</organism>
<dbReference type="InterPro" id="IPR027599">
    <property type="entry name" value="PqqD-rel_X"/>
</dbReference>
<evidence type="ECO:0000313" key="2">
    <source>
        <dbReference type="Proteomes" id="UP000321129"/>
    </source>
</evidence>
<dbReference type="AlphaFoldDB" id="A0A5C6UPL4"/>
<keyword evidence="2" id="KW-1185">Reference proteome</keyword>
<comment type="caution">
    <text evidence="1">The sequence shown here is derived from an EMBL/GenBank/DDBJ whole genome shotgun (WGS) entry which is preliminary data.</text>
</comment>
<sequence>MSAVMPDAAPDPVYHAPPAATLLRTPLDLLDAIYDRRSGLTHLVGEPVPAILDALAAGPASAADLMQRLADDYAIEGELAALRARLAELAALGLVDARAL</sequence>
<dbReference type="RefSeq" id="WP_147121948.1">
    <property type="nucleotide sequence ID" value="NZ_VOPY01000001.1"/>
</dbReference>
<dbReference type="NCBIfam" id="TIGR04353">
    <property type="entry name" value="PqqD_rel_X"/>
    <property type="match status" value="1"/>
</dbReference>
<reference evidence="1 2" key="1">
    <citation type="submission" date="2019-08" db="EMBL/GenBank/DDBJ databases">
        <title>Sphingorhabdus soil sp. nov., isolated from arctic soil.</title>
        <authorList>
            <person name="Liu Y."/>
        </authorList>
    </citation>
    <scope>NUCLEOTIDE SEQUENCE [LARGE SCALE GENOMIC DNA]</scope>
    <source>
        <strain evidence="1 2">D-2Q-5-6</strain>
    </source>
</reference>
<dbReference type="OrthoDB" id="7475313at2"/>
<gene>
    <name evidence="1" type="ORF">FSZ31_05190</name>
</gene>
<name>A0A5C6UPL4_9SPHN</name>
<protein>
    <submittedName>
        <fullName evidence="1">HPr-rel-A system PqqD family peptide chaperone</fullName>
    </submittedName>
</protein>
<evidence type="ECO:0000313" key="1">
    <source>
        <dbReference type="EMBL" id="TXC74111.1"/>
    </source>
</evidence>
<proteinExistence type="predicted"/>